<dbReference type="RefSeq" id="WP_095042180.1">
    <property type="nucleotide sequence ID" value="NZ_LN890655.1"/>
</dbReference>
<dbReference type="InterPro" id="IPR020904">
    <property type="entry name" value="Sc_DH/Rdtase_CS"/>
</dbReference>
<feature type="domain" description="Ketoreductase" evidence="5">
    <location>
        <begin position="6"/>
        <end position="189"/>
    </location>
</feature>
<evidence type="ECO:0000259" key="5">
    <source>
        <dbReference type="SMART" id="SM00822"/>
    </source>
</evidence>
<gene>
    <name evidence="6" type="ORF">CFX0092_A0704</name>
</gene>
<protein>
    <recommendedName>
        <fullName evidence="5">Ketoreductase domain-containing protein</fullName>
    </recommendedName>
</protein>
<comment type="similarity">
    <text evidence="1 4">Belongs to the short-chain dehydrogenases/reductases (SDR) family.</text>
</comment>
<dbReference type="AlphaFoldDB" id="A0A160SZS0"/>
<proteinExistence type="inferred from homology"/>
<keyword evidence="2" id="KW-0521">NADP</keyword>
<dbReference type="Pfam" id="PF00106">
    <property type="entry name" value="adh_short"/>
    <property type="match status" value="1"/>
</dbReference>
<dbReference type="InterPro" id="IPR045313">
    <property type="entry name" value="CBR1-like"/>
</dbReference>
<evidence type="ECO:0000313" key="6">
    <source>
        <dbReference type="EMBL" id="CUS02582.2"/>
    </source>
</evidence>
<dbReference type="PANTHER" id="PTHR43490">
    <property type="entry name" value="(+)-NEOMENTHOL DEHYDROGENASE"/>
    <property type="match status" value="1"/>
</dbReference>
<dbReference type="PRINTS" id="PR00081">
    <property type="entry name" value="GDHRDH"/>
</dbReference>
<keyword evidence="3" id="KW-0560">Oxidoreductase</keyword>
<dbReference type="PANTHER" id="PTHR43490:SF126">
    <property type="entry name" value="(+)-NEOMENTHOL DEHYDROGENASE-RELATED"/>
    <property type="match status" value="1"/>
</dbReference>
<evidence type="ECO:0000256" key="1">
    <source>
        <dbReference type="ARBA" id="ARBA00006484"/>
    </source>
</evidence>
<dbReference type="InterPro" id="IPR057326">
    <property type="entry name" value="KR_dom"/>
</dbReference>
<dbReference type="InterPro" id="IPR002347">
    <property type="entry name" value="SDR_fam"/>
</dbReference>
<dbReference type="SMART" id="SM00822">
    <property type="entry name" value="PKS_KR"/>
    <property type="match status" value="1"/>
</dbReference>
<dbReference type="Proteomes" id="UP000215027">
    <property type="component" value="Chromosome I"/>
</dbReference>
<dbReference type="GO" id="GO:0016616">
    <property type="term" value="F:oxidoreductase activity, acting on the CH-OH group of donors, NAD or NADP as acceptor"/>
    <property type="evidence" value="ECO:0007669"/>
    <property type="project" value="InterPro"/>
</dbReference>
<dbReference type="KEGG" id="pbf:CFX0092_A0704"/>
<evidence type="ECO:0000256" key="3">
    <source>
        <dbReference type="ARBA" id="ARBA00023002"/>
    </source>
</evidence>
<dbReference type="OrthoDB" id="5786478at2"/>
<organism evidence="6 7">
    <name type="scientific">Candidatus Promineifilum breve</name>
    <dbReference type="NCBI Taxonomy" id="1806508"/>
    <lineage>
        <taxon>Bacteria</taxon>
        <taxon>Bacillati</taxon>
        <taxon>Chloroflexota</taxon>
        <taxon>Ardenticatenia</taxon>
        <taxon>Candidatus Promineifilales</taxon>
        <taxon>Candidatus Promineifilaceae</taxon>
        <taxon>Candidatus Promineifilum</taxon>
    </lineage>
</organism>
<evidence type="ECO:0000256" key="2">
    <source>
        <dbReference type="ARBA" id="ARBA00022857"/>
    </source>
</evidence>
<dbReference type="InterPro" id="IPR036291">
    <property type="entry name" value="NAD(P)-bd_dom_sf"/>
</dbReference>
<dbReference type="GO" id="GO:0016020">
    <property type="term" value="C:membrane"/>
    <property type="evidence" value="ECO:0007669"/>
    <property type="project" value="TreeGrafter"/>
</dbReference>
<dbReference type="Gene3D" id="3.40.50.720">
    <property type="entry name" value="NAD(P)-binding Rossmann-like Domain"/>
    <property type="match status" value="1"/>
</dbReference>
<evidence type="ECO:0000256" key="4">
    <source>
        <dbReference type="RuleBase" id="RU000363"/>
    </source>
</evidence>
<dbReference type="EMBL" id="LN890655">
    <property type="protein sequence ID" value="CUS02582.2"/>
    <property type="molecule type" value="Genomic_DNA"/>
</dbReference>
<evidence type="ECO:0000313" key="7">
    <source>
        <dbReference type="Proteomes" id="UP000215027"/>
    </source>
</evidence>
<sequence length="234" mass="24348">MAAEPKIALVTGANRGIGLEVCRQLAGLGLRVILTARDPRRGAEAARLLGREGGDVTFCPLDVTDPASVDAAQAFVAQQFGRLDVLVNNGAIYPDDSVSLLDVPLATVDETLAVNLYGPLRLCRAFVPEMGRRGYGRVVNVSSSSGQLSTMGGGAGAYAISKAALNALTRVVAAEAGRSVKVNAVDPGWVRTDMGGPGAPRSVAQGADTIVWLATLPDSGPSGGFFRDRRPMDW</sequence>
<dbReference type="PROSITE" id="PS00061">
    <property type="entry name" value="ADH_SHORT"/>
    <property type="match status" value="1"/>
</dbReference>
<keyword evidence="7" id="KW-1185">Reference proteome</keyword>
<accession>A0A160SZS0</accession>
<dbReference type="SUPFAM" id="SSF51735">
    <property type="entry name" value="NAD(P)-binding Rossmann-fold domains"/>
    <property type="match status" value="1"/>
</dbReference>
<dbReference type="CDD" id="cd05324">
    <property type="entry name" value="carb_red_PTCR-like_SDR_c"/>
    <property type="match status" value="1"/>
</dbReference>
<dbReference type="PRINTS" id="PR00080">
    <property type="entry name" value="SDRFAMILY"/>
</dbReference>
<reference evidence="6" key="1">
    <citation type="submission" date="2016-01" db="EMBL/GenBank/DDBJ databases">
        <authorList>
            <person name="Mcilroy J.S."/>
            <person name="Karst M S."/>
            <person name="Albertsen M."/>
        </authorList>
    </citation>
    <scope>NUCLEOTIDE SEQUENCE</scope>
    <source>
        <strain evidence="6">Cfx-K</strain>
    </source>
</reference>
<name>A0A160SZS0_9CHLR</name>